<dbReference type="AlphaFoldDB" id="A0A1W9NZP2"/>
<evidence type="ECO:0000313" key="3">
    <source>
        <dbReference type="Proteomes" id="UP000192520"/>
    </source>
</evidence>
<feature type="coiled-coil region" evidence="1">
    <location>
        <begin position="70"/>
        <end position="297"/>
    </location>
</feature>
<dbReference type="SUPFAM" id="SSF49464">
    <property type="entry name" value="Carboxypeptidase regulatory domain-like"/>
    <property type="match status" value="1"/>
</dbReference>
<evidence type="ECO:0000313" key="2">
    <source>
        <dbReference type="EMBL" id="OQX51604.1"/>
    </source>
</evidence>
<proteinExistence type="predicted"/>
<evidence type="ECO:0008006" key="4">
    <source>
        <dbReference type="Google" id="ProtNLM"/>
    </source>
</evidence>
<name>A0A1W9NZP2_UNCC3</name>
<dbReference type="STRING" id="1968527.B5M47_00200"/>
<accession>A0A1W9NZP2</accession>
<dbReference type="Pfam" id="PF13620">
    <property type="entry name" value="CarboxypepD_reg"/>
    <property type="match status" value="1"/>
</dbReference>
<sequence length="428" mass="49505">MNQTNSNLVKPLALKIKRTKYPRFDNLHHIGRGYSTVSNLRVNRTLARRPTALEKEVPAPIRGERLFTPSEELQKRLARIQQVEEEISKEQPLEEFTRIPAEKREKQLKEARSTYESQIQQLKEREKELMRAVEEAESKLRQMQQKVHDQREKITAAQDLPQLLQKQKKRISELEAKSQNLQSQLMDAKKEWKEKVSHLEKLKKQAETASLEERKNLGRQIHEQQEKISALSAKKNELAQRIHKEEGELARLQDAVAVLSSQNKEKEELIRRQKSQLEELQRDKEKISRFANELVKKLAQVENLQRVEKNITVAKKPVKKEKYKPKIIKAVPKAHDLPPLTNKANAINGIVVNSRGSPQDNALVVIKNKDLQPQRALRTNKLGQFAVSAPLSNGTYRVEVQKDNLKFDIIELELKGEVLDPIEIKAVE</sequence>
<organism evidence="2 3">
    <name type="scientific">candidate division CPR3 bacterium 4484_211</name>
    <dbReference type="NCBI Taxonomy" id="1968527"/>
    <lineage>
        <taxon>Bacteria</taxon>
        <taxon>Bacteria division CPR3</taxon>
    </lineage>
</organism>
<protein>
    <recommendedName>
        <fullName evidence="4">Carboxypeptidase regulatory-like domain-containing protein</fullName>
    </recommendedName>
</protein>
<dbReference type="Gene3D" id="2.60.40.1120">
    <property type="entry name" value="Carboxypeptidase-like, regulatory domain"/>
    <property type="match status" value="1"/>
</dbReference>
<gene>
    <name evidence="2" type="ORF">B5M47_00200</name>
</gene>
<comment type="caution">
    <text evidence="2">The sequence shown here is derived from an EMBL/GenBank/DDBJ whole genome shotgun (WGS) entry which is preliminary data.</text>
</comment>
<dbReference type="Proteomes" id="UP000192520">
    <property type="component" value="Unassembled WGS sequence"/>
</dbReference>
<dbReference type="EMBL" id="MZGJ01000001">
    <property type="protein sequence ID" value="OQX51604.1"/>
    <property type="molecule type" value="Genomic_DNA"/>
</dbReference>
<reference evidence="3" key="1">
    <citation type="submission" date="2017-03" db="EMBL/GenBank/DDBJ databases">
        <title>Novel pathways for hydrocarbon cycling and metabolic interdependencies in hydrothermal sediment communities.</title>
        <authorList>
            <person name="Dombrowski N."/>
            <person name="Seitz K."/>
            <person name="Teske A."/>
            <person name="Baker B."/>
        </authorList>
    </citation>
    <scope>NUCLEOTIDE SEQUENCE [LARGE SCALE GENOMIC DNA]</scope>
</reference>
<evidence type="ECO:0000256" key="1">
    <source>
        <dbReference type="SAM" id="Coils"/>
    </source>
</evidence>
<dbReference type="InterPro" id="IPR008969">
    <property type="entry name" value="CarboxyPept-like_regulatory"/>
</dbReference>
<keyword evidence="1" id="KW-0175">Coiled coil</keyword>